<proteinExistence type="predicted"/>
<keyword evidence="3" id="KW-1185">Reference proteome</keyword>
<feature type="transmembrane region" description="Helical" evidence="1">
    <location>
        <begin position="215"/>
        <end position="234"/>
    </location>
</feature>
<feature type="transmembrane region" description="Helical" evidence="1">
    <location>
        <begin position="63"/>
        <end position="83"/>
    </location>
</feature>
<feature type="transmembrane region" description="Helical" evidence="1">
    <location>
        <begin position="429"/>
        <end position="452"/>
    </location>
</feature>
<accession>A0ABD5RKC0</accession>
<evidence type="ECO:0000256" key="1">
    <source>
        <dbReference type="SAM" id="Phobius"/>
    </source>
</evidence>
<feature type="transmembrane region" description="Helical" evidence="1">
    <location>
        <begin position="157"/>
        <end position="177"/>
    </location>
</feature>
<feature type="transmembrane region" description="Helical" evidence="1">
    <location>
        <begin position="387"/>
        <end position="408"/>
    </location>
</feature>
<comment type="caution">
    <text evidence="2">The sequence shown here is derived from an EMBL/GenBank/DDBJ whole genome shotgun (WGS) entry which is preliminary data.</text>
</comment>
<protein>
    <submittedName>
        <fullName evidence="2">Uncharacterized protein</fullName>
    </submittedName>
</protein>
<feature type="transmembrane region" description="Helical" evidence="1">
    <location>
        <begin position="360"/>
        <end position="381"/>
    </location>
</feature>
<dbReference type="RefSeq" id="WP_247413946.1">
    <property type="nucleotide sequence ID" value="NZ_JALLGW010000001.1"/>
</dbReference>
<dbReference type="EMBL" id="JBHSQH010000001">
    <property type="protein sequence ID" value="MFC5971032.1"/>
    <property type="molecule type" value="Genomic_DNA"/>
</dbReference>
<feature type="transmembrane region" description="Helical" evidence="1">
    <location>
        <begin position="89"/>
        <end position="111"/>
    </location>
</feature>
<name>A0ABD5RKC0_9EURY</name>
<evidence type="ECO:0000313" key="2">
    <source>
        <dbReference type="EMBL" id="MFC5971032.1"/>
    </source>
</evidence>
<dbReference type="Proteomes" id="UP001596099">
    <property type="component" value="Unassembled WGS sequence"/>
</dbReference>
<feature type="transmembrane region" description="Helical" evidence="1">
    <location>
        <begin position="458"/>
        <end position="476"/>
    </location>
</feature>
<organism evidence="2 3">
    <name type="scientific">Halomarina salina</name>
    <dbReference type="NCBI Taxonomy" id="1872699"/>
    <lineage>
        <taxon>Archaea</taxon>
        <taxon>Methanobacteriati</taxon>
        <taxon>Methanobacteriota</taxon>
        <taxon>Stenosarchaea group</taxon>
        <taxon>Halobacteria</taxon>
        <taxon>Halobacteriales</taxon>
        <taxon>Natronomonadaceae</taxon>
        <taxon>Halomarina</taxon>
    </lineage>
</organism>
<dbReference type="AlphaFoldDB" id="A0ABD5RKC0"/>
<keyword evidence="1" id="KW-0812">Transmembrane</keyword>
<feature type="transmembrane region" description="Helical" evidence="1">
    <location>
        <begin position="123"/>
        <end position="145"/>
    </location>
</feature>
<evidence type="ECO:0000313" key="3">
    <source>
        <dbReference type="Proteomes" id="UP001596099"/>
    </source>
</evidence>
<feature type="transmembrane region" description="Helical" evidence="1">
    <location>
        <begin position="324"/>
        <end position="348"/>
    </location>
</feature>
<feature type="transmembrane region" description="Helical" evidence="1">
    <location>
        <begin position="254"/>
        <end position="273"/>
    </location>
</feature>
<gene>
    <name evidence="2" type="ORF">ACFPYI_06765</name>
</gene>
<keyword evidence="1" id="KW-0472">Membrane</keyword>
<keyword evidence="1" id="KW-1133">Transmembrane helix</keyword>
<sequence>MSADRRPNRFGRRLTLGIAAVLAVGLSYAVGVGVQALVAVVGVLGVSWAVACPDGASAGRRAATSIATVCGLGMLALGIGYTYPPVQTAVVGTGALAVLALGVSLGARSLTESRFPDVLQSSVLALVLVVALSLLTNPAALAVVADGAVALWNVATSTPFVALVSLQVAAVALLLALPPTTRTLERWLPERESVHSHRLSEMGMTVADVRSAPRLLVVGFVAEVYVAMLAPGLLDWVLAQLSVLGGVITAVLESGVVLAVLLFPLGVCGVVLVGRQIQRFAVGVGDEDPTGTAADAAGGLVVPLVGAAWLLTLPSASVTPVAPLLGGFGAIGLVALVMIVVLLGVFVAWDFVTLRDGPGLVPLSGHGLAAGLFGLAVLVVAEQSAPAILVFAGFAGILLVWDGGEYAATLGAELPSVDGRQGVLAHTTASVLVGVVGVTVAMLTVFVVGPAASVPSGAGTVALALALVAIVALVATEA</sequence>
<reference evidence="2 3" key="1">
    <citation type="journal article" date="2019" name="Int. J. Syst. Evol. Microbiol.">
        <title>The Global Catalogue of Microorganisms (GCM) 10K type strain sequencing project: providing services to taxonomists for standard genome sequencing and annotation.</title>
        <authorList>
            <consortium name="The Broad Institute Genomics Platform"/>
            <consortium name="The Broad Institute Genome Sequencing Center for Infectious Disease"/>
            <person name="Wu L."/>
            <person name="Ma J."/>
        </authorList>
    </citation>
    <scope>NUCLEOTIDE SEQUENCE [LARGE SCALE GENOMIC DNA]</scope>
    <source>
        <strain evidence="2 3">CGMCC 1.12543</strain>
    </source>
</reference>